<dbReference type="GO" id="GO:0035556">
    <property type="term" value="P:intracellular signal transduction"/>
    <property type="evidence" value="ECO:0007669"/>
    <property type="project" value="InterPro"/>
</dbReference>
<dbReference type="InterPro" id="IPR036390">
    <property type="entry name" value="WH_DNA-bd_sf"/>
</dbReference>
<dbReference type="PROSITE" id="PS50106">
    <property type="entry name" value="PDZ"/>
    <property type="match status" value="1"/>
</dbReference>
<dbReference type="Pfam" id="PF17820">
    <property type="entry name" value="PDZ_6"/>
    <property type="match status" value="1"/>
</dbReference>
<dbReference type="SMART" id="SM00228">
    <property type="entry name" value="PDZ"/>
    <property type="match status" value="1"/>
</dbReference>
<dbReference type="SMART" id="SM00233">
    <property type="entry name" value="PH"/>
    <property type="match status" value="1"/>
</dbReference>
<name>F2UQY6_SALR5</name>
<evidence type="ECO:0000259" key="5">
    <source>
        <dbReference type="PROSITE" id="PS50186"/>
    </source>
</evidence>
<dbReference type="Gene3D" id="1.10.10.10">
    <property type="entry name" value="Winged helix-like DNA-binding domain superfamily/Winged helix DNA-binding domain"/>
    <property type="match status" value="2"/>
</dbReference>
<dbReference type="PANTHER" id="PTHR22829">
    <property type="entry name" value="DEP DOMAIN PROTEIN"/>
    <property type="match status" value="1"/>
</dbReference>
<dbReference type="InterPro" id="IPR001478">
    <property type="entry name" value="PDZ"/>
</dbReference>
<reference evidence="6" key="1">
    <citation type="submission" date="2009-08" db="EMBL/GenBank/DDBJ databases">
        <title>Annotation of Salpingoeca rosetta.</title>
        <authorList>
            <consortium name="The Broad Institute Genome Sequencing Platform"/>
            <person name="Russ C."/>
            <person name="Cuomo C."/>
            <person name="Burger G."/>
            <person name="Gray M.W."/>
            <person name="Holland P.W.H."/>
            <person name="King N."/>
            <person name="Lang F.B.F."/>
            <person name="Roger A.J."/>
            <person name="Ruiz-Trillo I."/>
            <person name="Young S.K."/>
            <person name="Zeng Q."/>
            <person name="Gargeya S."/>
            <person name="Alvarado L."/>
            <person name="Berlin A."/>
            <person name="Chapman S.B."/>
            <person name="Chen Z."/>
            <person name="Freedman E."/>
            <person name="Gellesch M."/>
            <person name="Goldberg J."/>
            <person name="Griggs A."/>
            <person name="Gujja S."/>
            <person name="Heilman E."/>
            <person name="Heiman D."/>
            <person name="Howarth C."/>
            <person name="Mehta T."/>
            <person name="Neiman D."/>
            <person name="Pearson M."/>
            <person name="Roberts A."/>
            <person name="Saif S."/>
            <person name="Shea T."/>
            <person name="Shenoy N."/>
            <person name="Sisk P."/>
            <person name="Stolte C."/>
            <person name="Sykes S."/>
            <person name="White J."/>
            <person name="Yandava C."/>
            <person name="Haas B."/>
            <person name="Nusbaum C."/>
            <person name="Birren B."/>
        </authorList>
    </citation>
    <scope>NUCLEOTIDE SEQUENCE [LARGE SCALE GENOMIC DNA]</scope>
    <source>
        <strain evidence="6">ATCC 50818</strain>
    </source>
</reference>
<sequence>MGPPKRELVLQELVNTERDYVTGLSLVKKCYIDKLKDEPEFPPDVMDRIFLNVEEILAFHTRLLKAFEDSNAAEVTGALEQVLLDNRDGFLIYTKFCNHHEGSVALLYELVSTPTACAHIKSCQLLSKSKLNLESYLLSVIQRICKYPLLLKELLKATEPPHDAKTQEALDAMLFVADAVNEDKRRLENLQKIDSWESTVTGWTGPKLRDTSKQLLCQGLLTKWSRTAQKKVHSNQRWFFLFDHVLVYCKGAPACAKKGKLDDASVLASGEGLTFKGRIDTRNIALLDMEDDKGHAETNGQAVRFAFKISNQAKGKWYILACTSQDEKERWMECLLEEQQRYLTSQAGRMSRVQPSDKAALELRKLLGAAAAAAAAAVVVGGGSGGGKAKAVIRDIKSGLRTYRTCFTGEDLVTWLVNSRWGDITDTESAVLYGQSLVDDGVIHHVHDKAGFENSGKLYRFRTDDGTYSDKSIIQHINLLGMRIYIRVQTRESCNLIRSMVYHMKTFHHVFEGCELVDWLIDHQYVQNRDDGKTLGTALLQAGFIHHVVNEHEFEDKPFYYRFTADDMLSKPASVSKIVARKGVEAVAGQHTIARRNGTFGFVLTSAKPAWIRSVDEGSAAQEAGLQPGDFVLKVNDVVVTQHEHYDVVDLIRQSGDSVTLITRSRAVHERMVREQQRGEAARRASNGCLSFTQTQYTYPSSIGKQIKAVELLEESPVCIAAARACLQLFISEDRNLAHVMRGQNFLPGDGLEGRGESVGERPPMRVASIGGRHAVRARQASFRGGVGVAGGNGIASGVGDGAPRDDGDNDDDDDDGDDDVEAMLDVPDWFEEELTPEARDACLKQISERLSTYEHIVEHIGRMDEQLVTFKSSMKKTDDLLAFLPTNLHHQKMEVAGDAEHLAAYAWTTVGVFSAHNLGLANTYLGWETHRSCSALPTGAIVYCQRHFDAMLEHLARLQTTVAKAAALEGAATPVHAANASASARRIRDAGAQVVRAAERLKVQPHLTRALAVALLCMHMRASGRPDLRALVQSAQDAVHIAKQCLTDATGKVACVASISLRDIVPVPEHPIMHGLTYREDLINAQAISTLVSCLVTQLATTLSRVVAAKATSDAWLEAICTHGVFICFQSLVSTGDFEQSMLADHDHAVERLNRVTVSFQKHTQDTLAADQRFKLTGSRLSPHVTLFVDKTIFALLSSDVRAGRWLSVTAVLFTQGVNEVQTLANALQGIGYQDDINERNFKLLQEFCSRVRAHLCQRSAALDGEGEQLQRAQIAKREETIGQLLDGLEAELSTTGEKNIALLTAVEELTNMLHGITVASCKSAKDRTAMLVTLHQACQLVRHHHLHFSQFREMLKQMRTHGVRRENVVKNTGKSVFAFDKDQVENHLPSLLRPPDKTYGKNVT</sequence>
<dbReference type="FunCoup" id="F2UQY6">
    <property type="interactions" value="201"/>
</dbReference>
<dbReference type="CDD" id="cd01224">
    <property type="entry name" value="PH_Collybistin_ASEF"/>
    <property type="match status" value="1"/>
</dbReference>
<feature type="domain" description="DEP" evidence="5">
    <location>
        <begin position="497"/>
        <end position="565"/>
    </location>
</feature>
<dbReference type="eggNOG" id="KOG4428">
    <property type="taxonomic scope" value="Eukaryota"/>
</dbReference>
<dbReference type="OrthoDB" id="660555at2759"/>
<dbReference type="InParanoid" id="F2UQY6"/>
<dbReference type="STRING" id="946362.F2UQY6"/>
<dbReference type="InterPro" id="IPR055251">
    <property type="entry name" value="SOS1_NGEF_PH"/>
</dbReference>
<dbReference type="PROSITE" id="PS50186">
    <property type="entry name" value="DEP"/>
    <property type="match status" value="2"/>
</dbReference>
<dbReference type="CDD" id="cd04371">
    <property type="entry name" value="DEP"/>
    <property type="match status" value="2"/>
</dbReference>
<dbReference type="SUPFAM" id="SSF50729">
    <property type="entry name" value="PH domain-like"/>
    <property type="match status" value="1"/>
</dbReference>
<evidence type="ECO:0000259" key="2">
    <source>
        <dbReference type="PROSITE" id="PS50003"/>
    </source>
</evidence>
<dbReference type="GO" id="GO:0023051">
    <property type="term" value="P:regulation of signaling"/>
    <property type="evidence" value="ECO:0007669"/>
    <property type="project" value="TreeGrafter"/>
</dbReference>
<feature type="domain" description="DH" evidence="3">
    <location>
        <begin position="5"/>
        <end position="183"/>
    </location>
</feature>
<organism evidence="7">
    <name type="scientific">Salpingoeca rosetta (strain ATCC 50818 / BSB-021)</name>
    <dbReference type="NCBI Taxonomy" id="946362"/>
    <lineage>
        <taxon>Eukaryota</taxon>
        <taxon>Choanoflagellata</taxon>
        <taxon>Craspedida</taxon>
        <taxon>Salpingoecidae</taxon>
        <taxon>Salpingoeca</taxon>
    </lineage>
</organism>
<dbReference type="SMART" id="SM00049">
    <property type="entry name" value="DEP"/>
    <property type="match status" value="2"/>
</dbReference>
<dbReference type="InterPro" id="IPR041489">
    <property type="entry name" value="PDZ_6"/>
</dbReference>
<dbReference type="GO" id="GO:0005085">
    <property type="term" value="F:guanyl-nucleotide exchange factor activity"/>
    <property type="evidence" value="ECO:0007669"/>
    <property type="project" value="InterPro"/>
</dbReference>
<dbReference type="SUPFAM" id="SSF46785">
    <property type="entry name" value="Winged helix' DNA-binding domain"/>
    <property type="match status" value="2"/>
</dbReference>
<dbReference type="KEGG" id="sre:PTSG_10315"/>
<dbReference type="RefSeq" id="XP_004988366.1">
    <property type="nucleotide sequence ID" value="XM_004988309.1"/>
</dbReference>
<dbReference type="InterPro" id="IPR000591">
    <property type="entry name" value="DEP_dom"/>
</dbReference>
<accession>F2UQY6</accession>
<keyword evidence="7" id="KW-1185">Reference proteome</keyword>
<dbReference type="Gene3D" id="2.30.42.10">
    <property type="match status" value="1"/>
</dbReference>
<evidence type="ECO:0000259" key="3">
    <source>
        <dbReference type="PROSITE" id="PS50010"/>
    </source>
</evidence>
<dbReference type="InterPro" id="IPR011993">
    <property type="entry name" value="PH-like_dom_sf"/>
</dbReference>
<dbReference type="Gene3D" id="1.20.900.10">
    <property type="entry name" value="Dbl homology (DH) domain"/>
    <property type="match status" value="1"/>
</dbReference>
<dbReference type="PROSITE" id="PS50010">
    <property type="entry name" value="DH_2"/>
    <property type="match status" value="1"/>
</dbReference>
<evidence type="ECO:0000313" key="6">
    <source>
        <dbReference type="EMBL" id="EGD80041.1"/>
    </source>
</evidence>
<dbReference type="InterPro" id="IPR000219">
    <property type="entry name" value="DH_dom"/>
</dbReference>
<dbReference type="Pfam" id="PF22697">
    <property type="entry name" value="SOS1_NGEF_PH"/>
    <property type="match status" value="1"/>
</dbReference>
<feature type="domain" description="PDZ" evidence="4">
    <location>
        <begin position="597"/>
        <end position="667"/>
    </location>
</feature>
<dbReference type="GeneID" id="16068895"/>
<dbReference type="InterPro" id="IPR035899">
    <property type="entry name" value="DBL_dom_sf"/>
</dbReference>
<gene>
    <name evidence="6" type="ORF">PTSG_10315</name>
</gene>
<dbReference type="EMBL" id="GL832990">
    <property type="protein sequence ID" value="EGD80041.1"/>
    <property type="molecule type" value="Genomic_DNA"/>
</dbReference>
<dbReference type="Proteomes" id="UP000007799">
    <property type="component" value="Unassembled WGS sequence"/>
</dbReference>
<dbReference type="CDD" id="cd00160">
    <property type="entry name" value="RhoGEF"/>
    <property type="match status" value="1"/>
</dbReference>
<dbReference type="InterPro" id="IPR001849">
    <property type="entry name" value="PH_domain"/>
</dbReference>
<dbReference type="InterPro" id="IPR036388">
    <property type="entry name" value="WH-like_DNA-bd_sf"/>
</dbReference>
<evidence type="ECO:0000256" key="1">
    <source>
        <dbReference type="SAM" id="MobiDB-lite"/>
    </source>
</evidence>
<dbReference type="SUPFAM" id="SSF50156">
    <property type="entry name" value="PDZ domain-like"/>
    <property type="match status" value="1"/>
</dbReference>
<evidence type="ECO:0000313" key="7">
    <source>
        <dbReference type="Proteomes" id="UP000007799"/>
    </source>
</evidence>
<evidence type="ECO:0000259" key="4">
    <source>
        <dbReference type="PROSITE" id="PS50106"/>
    </source>
</evidence>
<dbReference type="InterPro" id="IPR051832">
    <property type="entry name" value="mTOR-Rac_regulators"/>
</dbReference>
<dbReference type="PROSITE" id="PS50003">
    <property type="entry name" value="PH_DOMAIN"/>
    <property type="match status" value="1"/>
</dbReference>
<feature type="domain" description="DEP" evidence="5">
    <location>
        <begin position="387"/>
        <end position="463"/>
    </location>
</feature>
<dbReference type="SMART" id="SM00325">
    <property type="entry name" value="RhoGEF"/>
    <property type="match status" value="1"/>
</dbReference>
<feature type="domain" description="PH" evidence="2">
    <location>
        <begin position="214"/>
        <end position="340"/>
    </location>
</feature>
<dbReference type="eggNOG" id="KOG3519">
    <property type="taxonomic scope" value="Eukaryota"/>
</dbReference>
<feature type="region of interest" description="Disordered" evidence="1">
    <location>
        <begin position="794"/>
        <end position="822"/>
    </location>
</feature>
<dbReference type="Pfam" id="PF00610">
    <property type="entry name" value="DEP"/>
    <property type="match status" value="2"/>
</dbReference>
<protein>
    <submittedName>
        <fullName evidence="6">Uncharacterized protein</fullName>
    </submittedName>
</protein>
<dbReference type="SUPFAM" id="SSF48065">
    <property type="entry name" value="DBL homology domain (DH-domain)"/>
    <property type="match status" value="1"/>
</dbReference>
<proteinExistence type="predicted"/>
<dbReference type="OMA" id="HTIARRN"/>
<dbReference type="PANTHER" id="PTHR22829:SF16">
    <property type="entry name" value="PH DOMAIN-CONTAINING PROTEIN"/>
    <property type="match status" value="1"/>
</dbReference>
<dbReference type="Gene3D" id="2.30.29.30">
    <property type="entry name" value="Pleckstrin-homology domain (PH domain)/Phosphotyrosine-binding domain (PTB)"/>
    <property type="match status" value="1"/>
</dbReference>
<dbReference type="Pfam" id="PF00621">
    <property type="entry name" value="RhoGEF"/>
    <property type="match status" value="1"/>
</dbReference>
<feature type="compositionally biased region" description="Acidic residues" evidence="1">
    <location>
        <begin position="808"/>
        <end position="822"/>
    </location>
</feature>
<dbReference type="InterPro" id="IPR036034">
    <property type="entry name" value="PDZ_sf"/>
</dbReference>